<protein>
    <submittedName>
        <fullName evidence="8">RNA polymerase sigma factor</fullName>
    </submittedName>
</protein>
<evidence type="ECO:0000256" key="1">
    <source>
        <dbReference type="ARBA" id="ARBA00010641"/>
    </source>
</evidence>
<dbReference type="NCBIfam" id="TIGR02937">
    <property type="entry name" value="sigma70-ECF"/>
    <property type="match status" value="1"/>
</dbReference>
<dbReference type="SUPFAM" id="SSF88659">
    <property type="entry name" value="Sigma3 and sigma4 domains of RNA polymerase sigma factors"/>
    <property type="match status" value="1"/>
</dbReference>
<dbReference type="Pfam" id="PF04542">
    <property type="entry name" value="Sigma70_r2"/>
    <property type="match status" value="1"/>
</dbReference>
<dbReference type="AlphaFoldDB" id="A0A5C8V4C9"/>
<evidence type="ECO:0000313" key="9">
    <source>
        <dbReference type="Proteomes" id="UP000321456"/>
    </source>
</evidence>
<feature type="domain" description="RNA polymerase sigma factor 70 region 4 type 2" evidence="7">
    <location>
        <begin position="121"/>
        <end position="172"/>
    </location>
</feature>
<dbReference type="EMBL" id="VRUR01000002">
    <property type="protein sequence ID" value="TXN36256.1"/>
    <property type="molecule type" value="Genomic_DNA"/>
</dbReference>
<evidence type="ECO:0000259" key="7">
    <source>
        <dbReference type="Pfam" id="PF08281"/>
    </source>
</evidence>
<dbReference type="GO" id="GO:0003677">
    <property type="term" value="F:DNA binding"/>
    <property type="evidence" value="ECO:0007669"/>
    <property type="project" value="UniProtKB-KW"/>
</dbReference>
<comment type="caution">
    <text evidence="8">The sequence shown here is derived from an EMBL/GenBank/DDBJ whole genome shotgun (WGS) entry which is preliminary data.</text>
</comment>
<dbReference type="Proteomes" id="UP000321456">
    <property type="component" value="Unassembled WGS sequence"/>
</dbReference>
<dbReference type="GO" id="GO:0016987">
    <property type="term" value="F:sigma factor activity"/>
    <property type="evidence" value="ECO:0007669"/>
    <property type="project" value="UniProtKB-KW"/>
</dbReference>
<dbReference type="InterPro" id="IPR014284">
    <property type="entry name" value="RNA_pol_sigma-70_dom"/>
</dbReference>
<keyword evidence="5" id="KW-0804">Transcription</keyword>
<dbReference type="InterPro" id="IPR013324">
    <property type="entry name" value="RNA_pol_sigma_r3/r4-like"/>
</dbReference>
<dbReference type="InterPro" id="IPR013249">
    <property type="entry name" value="RNA_pol_sigma70_r4_t2"/>
</dbReference>
<evidence type="ECO:0000256" key="5">
    <source>
        <dbReference type="ARBA" id="ARBA00023163"/>
    </source>
</evidence>
<dbReference type="Gene3D" id="1.10.1740.10">
    <property type="match status" value="1"/>
</dbReference>
<keyword evidence="2" id="KW-0805">Transcription regulation</keyword>
<dbReference type="PANTHER" id="PTHR43133:SF8">
    <property type="entry name" value="RNA POLYMERASE SIGMA FACTOR HI_1459-RELATED"/>
    <property type="match status" value="1"/>
</dbReference>
<accession>A0A5C8V4C9</accession>
<dbReference type="GO" id="GO:0006352">
    <property type="term" value="P:DNA-templated transcription initiation"/>
    <property type="evidence" value="ECO:0007669"/>
    <property type="project" value="InterPro"/>
</dbReference>
<dbReference type="InterPro" id="IPR007627">
    <property type="entry name" value="RNA_pol_sigma70_r2"/>
</dbReference>
<comment type="similarity">
    <text evidence="1">Belongs to the sigma-70 factor family. ECF subfamily.</text>
</comment>
<proteinExistence type="inferred from homology"/>
<feature type="domain" description="RNA polymerase sigma-70 region 2" evidence="6">
    <location>
        <begin position="27"/>
        <end position="94"/>
    </location>
</feature>
<dbReference type="Gene3D" id="1.10.10.10">
    <property type="entry name" value="Winged helix-like DNA-binding domain superfamily/Winged helix DNA-binding domain"/>
    <property type="match status" value="1"/>
</dbReference>
<dbReference type="SUPFAM" id="SSF88946">
    <property type="entry name" value="Sigma2 domain of RNA polymerase sigma factors"/>
    <property type="match status" value="1"/>
</dbReference>
<evidence type="ECO:0000256" key="4">
    <source>
        <dbReference type="ARBA" id="ARBA00023125"/>
    </source>
</evidence>
<dbReference type="PANTHER" id="PTHR43133">
    <property type="entry name" value="RNA POLYMERASE ECF-TYPE SIGMA FACTO"/>
    <property type="match status" value="1"/>
</dbReference>
<dbReference type="CDD" id="cd06171">
    <property type="entry name" value="Sigma70_r4"/>
    <property type="match status" value="1"/>
</dbReference>
<organism evidence="8 9">
    <name type="scientific">Flagellimonas hymeniacidonis</name>
    <dbReference type="NCBI Taxonomy" id="2603628"/>
    <lineage>
        <taxon>Bacteria</taxon>
        <taxon>Pseudomonadati</taxon>
        <taxon>Bacteroidota</taxon>
        <taxon>Flavobacteriia</taxon>
        <taxon>Flavobacteriales</taxon>
        <taxon>Flavobacteriaceae</taxon>
        <taxon>Flagellimonas</taxon>
    </lineage>
</organism>
<sequence length="185" mass="21809">MKTTEKVFDGLVVLEYQSGNKKSFPILVNRHHLRLCKQSYRYTMDIEASKDIVQDSWKVIMNKLHTLKEPNSFGSWATKIVTRKSLDYISKVKRDKAKINDYSREYEVDVADDTRESDLKLLLSVIKELPENQRMVLRLFYLEEYSLKEIGEILDISVGTTKSRLFHARERLKTILKTRKNEKGY</sequence>
<keyword evidence="3" id="KW-0731">Sigma factor</keyword>
<evidence type="ECO:0000256" key="3">
    <source>
        <dbReference type="ARBA" id="ARBA00023082"/>
    </source>
</evidence>
<dbReference type="InterPro" id="IPR013325">
    <property type="entry name" value="RNA_pol_sigma_r2"/>
</dbReference>
<dbReference type="Pfam" id="PF08281">
    <property type="entry name" value="Sigma70_r4_2"/>
    <property type="match status" value="1"/>
</dbReference>
<keyword evidence="4" id="KW-0238">DNA-binding</keyword>
<dbReference type="RefSeq" id="WP_147745030.1">
    <property type="nucleotide sequence ID" value="NZ_VRUR01000002.1"/>
</dbReference>
<name>A0A5C8V4C9_9FLAO</name>
<reference evidence="8 9" key="1">
    <citation type="submission" date="2019-08" db="EMBL/GenBank/DDBJ databases">
        <title>Professor.</title>
        <authorList>
            <person name="Park J.S."/>
        </authorList>
    </citation>
    <scope>NUCLEOTIDE SEQUENCE [LARGE SCALE GENOMIC DNA]</scope>
    <source>
        <strain evidence="8 9">176CP5-101</strain>
    </source>
</reference>
<dbReference type="InterPro" id="IPR036388">
    <property type="entry name" value="WH-like_DNA-bd_sf"/>
</dbReference>
<dbReference type="InterPro" id="IPR039425">
    <property type="entry name" value="RNA_pol_sigma-70-like"/>
</dbReference>
<evidence type="ECO:0000259" key="6">
    <source>
        <dbReference type="Pfam" id="PF04542"/>
    </source>
</evidence>
<evidence type="ECO:0000256" key="2">
    <source>
        <dbReference type="ARBA" id="ARBA00023015"/>
    </source>
</evidence>
<evidence type="ECO:0000313" key="8">
    <source>
        <dbReference type="EMBL" id="TXN36256.1"/>
    </source>
</evidence>
<gene>
    <name evidence="8" type="ORF">FVB32_17055</name>
</gene>
<keyword evidence="9" id="KW-1185">Reference proteome</keyword>